<dbReference type="PANTHER" id="PTHR42754:SF1">
    <property type="entry name" value="LIPOPROTEIN"/>
    <property type="match status" value="1"/>
</dbReference>
<evidence type="ECO:0008006" key="2">
    <source>
        <dbReference type="Google" id="ProtNLM"/>
    </source>
</evidence>
<reference evidence="1" key="1">
    <citation type="submission" date="2018-05" db="EMBL/GenBank/DDBJ databases">
        <authorList>
            <person name="Lanie J.A."/>
            <person name="Ng W.-L."/>
            <person name="Kazmierczak K.M."/>
            <person name="Andrzejewski T.M."/>
            <person name="Davidsen T.M."/>
            <person name="Wayne K.J."/>
            <person name="Tettelin H."/>
            <person name="Glass J.I."/>
            <person name="Rusch D."/>
            <person name="Podicherti R."/>
            <person name="Tsui H.-C.T."/>
            <person name="Winkler M.E."/>
        </authorList>
    </citation>
    <scope>NUCLEOTIDE SEQUENCE</scope>
</reference>
<accession>A0A381QEV1</accession>
<proteinExistence type="predicted"/>
<gene>
    <name evidence="1" type="ORF">METZ01_LOCUS30715</name>
</gene>
<sequence length="490" mass="52871">MKTSFLILSIVLLIFWSCEEKKDDESVDTNPPSVLITSPNNNSIVNDTVVVACESIDNDEVVKVELWINSDSTGIADSTAPYTLTWITNNYENGEHTLFVRSYDKSGNTADSETIILSVYNFLVFNATFGLDYVDDAGYSILQTADSSYVILGSTGDDISLIKTDYKGTEQWNHNYGGSEIDDARHILQTSDGGYIISGTTESYGFGGSDIWLIKTDPTGLMEWDTYFGGSNTDQGGAIQQMTDGGYIIIGNSDFSGDGDQDIWLIRTNSQGDSLWTKTFGGAGLDLGADVQILEDGGFILLGSTESFGNGSSDIWLIKTDSQGETTWAKTFGDNSSDYGKSILKTPDDGYIIRGVTESFGYGNTALVLIKIDSTGDKIWDNAFGGSNGEGGNALGETNDGGHILICHSYVHENSAYDIRLIKIDGNGSVDWDKTYGGITHNYGFSVLQTFDGGYALTGSIGIIGDGDENHSDIWLIKTDPEGNTVSLSE</sequence>
<dbReference type="EMBL" id="UINC01001332">
    <property type="protein sequence ID" value="SUZ77861.1"/>
    <property type="molecule type" value="Genomic_DNA"/>
</dbReference>
<dbReference type="PANTHER" id="PTHR42754">
    <property type="entry name" value="ENDOGLUCANASE"/>
    <property type="match status" value="1"/>
</dbReference>
<evidence type="ECO:0000313" key="1">
    <source>
        <dbReference type="EMBL" id="SUZ77861.1"/>
    </source>
</evidence>
<protein>
    <recommendedName>
        <fullName evidence="2">Bulb-type lectin domain-containing protein</fullName>
    </recommendedName>
</protein>
<dbReference type="InterPro" id="IPR013783">
    <property type="entry name" value="Ig-like_fold"/>
</dbReference>
<dbReference type="AlphaFoldDB" id="A0A381QEV1"/>
<dbReference type="Gene3D" id="2.60.40.10">
    <property type="entry name" value="Immunoglobulins"/>
    <property type="match status" value="1"/>
</dbReference>
<dbReference type="Pfam" id="PF17957">
    <property type="entry name" value="Big_7"/>
    <property type="match status" value="1"/>
</dbReference>
<name>A0A381QEV1_9ZZZZ</name>
<organism evidence="1">
    <name type="scientific">marine metagenome</name>
    <dbReference type="NCBI Taxonomy" id="408172"/>
    <lineage>
        <taxon>unclassified sequences</taxon>
        <taxon>metagenomes</taxon>
        <taxon>ecological metagenomes</taxon>
    </lineage>
</organism>